<reference evidence="7 8" key="1">
    <citation type="journal article" date="2024" name="Insects">
        <title>An Improved Chromosome-Level Genome Assembly of the Firefly Pyrocoelia pectoralis.</title>
        <authorList>
            <person name="Fu X."/>
            <person name="Meyer-Rochow V.B."/>
            <person name="Ballantyne L."/>
            <person name="Zhu X."/>
        </authorList>
    </citation>
    <scope>NUCLEOTIDE SEQUENCE [LARGE SCALE GENOMIC DNA]</scope>
    <source>
        <strain evidence="7">XCY_ONT2</strain>
    </source>
</reference>
<evidence type="ECO:0000256" key="5">
    <source>
        <dbReference type="RuleBase" id="RU003801"/>
    </source>
</evidence>
<dbReference type="AlphaFoldDB" id="A0AAN7V5P1"/>
<keyword evidence="8" id="KW-1185">Reference proteome</keyword>
<dbReference type="Gene3D" id="3.30.559.10">
    <property type="entry name" value="Chloramphenicol acetyltransferase-like domain"/>
    <property type="match status" value="1"/>
</dbReference>
<evidence type="ECO:0000256" key="1">
    <source>
        <dbReference type="ARBA" id="ARBA00005232"/>
    </source>
</evidence>
<evidence type="ECO:0000259" key="6">
    <source>
        <dbReference type="Pfam" id="PF00755"/>
    </source>
</evidence>
<comment type="caution">
    <text evidence="7">The sequence shown here is derived from an EMBL/GenBank/DDBJ whole genome shotgun (WGS) entry which is preliminary data.</text>
</comment>
<dbReference type="PROSITE" id="PS00440">
    <property type="entry name" value="ACYLTRANSF_C_2"/>
    <property type="match status" value="1"/>
</dbReference>
<dbReference type="PANTHER" id="PTHR22589">
    <property type="entry name" value="CARNITINE O-ACYLTRANSFERASE"/>
    <property type="match status" value="1"/>
</dbReference>
<feature type="active site" description="Proton acceptor" evidence="4">
    <location>
        <position position="366"/>
    </location>
</feature>
<accession>A0AAN7V5P1</accession>
<proteinExistence type="inferred from homology"/>
<name>A0AAN7V5P1_9COLE</name>
<gene>
    <name evidence="7" type="ORF">RI129_011893</name>
</gene>
<dbReference type="GO" id="GO:0006635">
    <property type="term" value="P:fatty acid beta-oxidation"/>
    <property type="evidence" value="ECO:0007669"/>
    <property type="project" value="TreeGrafter"/>
</dbReference>
<organism evidence="7 8">
    <name type="scientific">Pyrocoelia pectoralis</name>
    <dbReference type="NCBI Taxonomy" id="417401"/>
    <lineage>
        <taxon>Eukaryota</taxon>
        <taxon>Metazoa</taxon>
        <taxon>Ecdysozoa</taxon>
        <taxon>Arthropoda</taxon>
        <taxon>Hexapoda</taxon>
        <taxon>Insecta</taxon>
        <taxon>Pterygota</taxon>
        <taxon>Neoptera</taxon>
        <taxon>Endopterygota</taxon>
        <taxon>Coleoptera</taxon>
        <taxon>Polyphaga</taxon>
        <taxon>Elateriformia</taxon>
        <taxon>Elateroidea</taxon>
        <taxon>Lampyridae</taxon>
        <taxon>Lampyrinae</taxon>
        <taxon>Pyrocoelia</taxon>
    </lineage>
</organism>
<evidence type="ECO:0000256" key="2">
    <source>
        <dbReference type="ARBA" id="ARBA00022679"/>
    </source>
</evidence>
<evidence type="ECO:0000256" key="4">
    <source>
        <dbReference type="PIRSR" id="PIRSR600542-1"/>
    </source>
</evidence>
<dbReference type="GO" id="GO:0004095">
    <property type="term" value="F:carnitine O-palmitoyltransferase activity"/>
    <property type="evidence" value="ECO:0007669"/>
    <property type="project" value="TreeGrafter"/>
</dbReference>
<keyword evidence="3 5" id="KW-0012">Acyltransferase</keyword>
<dbReference type="InterPro" id="IPR042231">
    <property type="entry name" value="Cho/carn_acyl_trans_2"/>
</dbReference>
<sequence>MFGSKLRSHVRKIGARFSHQSSEDYQYWQRSQIPSMHFQKSLPQLPIPNLEQTCERYLNAQKPLLSNEEFHQTQKNVDEFQKGQGKNLQELLVAKNSNNKHTSYISQPWFDMYLADRKPLPFNYNPALVYIDDARSEYNNQLLKAANLIISSLRFYKSLDAGILAPEVYHMNPKKSDTKLYSSICSKVPSSLSWYASYLLFNAYPLDMSQYSSLFNTTRVPYIGIDKIKVNKNGKHVLVQYNNNFYVVNVLDSSNNIKPANEILGSIKAILNRKEPSAEFPVGILTTLDRNEWAKLRQQLIELGNEESLSYIDSALFNVCLDKVCGSDPISASKHFLHGDGKNRWFDKSLSLIVTENSLCGINFEHSWGDGVAVLRYMQDIFKDFQQKPQVHSGTVANFEEKNLRKIEFNLDDSLKGSIVEACQDYNKLCNSLDVNTVQMEGLGKEICKKLSLSPDAIMQLGFQVAYHKLHGKFVGSYESCSTAAFKHGRTETIRPCTMATKNYALAINSNKSSSNQELLNLIIECSKVHGKLTRNAAMGKGFDRHLFALKLFAKEKINLYEDSAFKALNHHIISTSTLSSSVIGFGAFGPVVKDGYGIAYGINDDSLGALITTYLQQANGPDFVRALQKSYEEILSILKSN</sequence>
<dbReference type="PANTHER" id="PTHR22589:SF16">
    <property type="entry name" value="CARNITINE O-PALMITOYLTRANSFERASE 2, MITOCHONDRIAL"/>
    <property type="match status" value="1"/>
</dbReference>
<evidence type="ECO:0000313" key="7">
    <source>
        <dbReference type="EMBL" id="KAK5639401.1"/>
    </source>
</evidence>
<dbReference type="GO" id="GO:0005739">
    <property type="term" value="C:mitochondrion"/>
    <property type="evidence" value="ECO:0007669"/>
    <property type="project" value="TreeGrafter"/>
</dbReference>
<comment type="similarity">
    <text evidence="1 5">Belongs to the carnitine/choline acetyltransferase family.</text>
</comment>
<dbReference type="Proteomes" id="UP001329430">
    <property type="component" value="Chromosome 9"/>
</dbReference>
<dbReference type="Gene3D" id="3.30.559.70">
    <property type="entry name" value="Choline/Carnitine o-acyltransferase, domain 2"/>
    <property type="match status" value="1"/>
</dbReference>
<keyword evidence="2 5" id="KW-0808">Transferase</keyword>
<protein>
    <recommendedName>
        <fullName evidence="6">Choline/carnitine acyltransferase domain-containing protein</fullName>
    </recommendedName>
</protein>
<evidence type="ECO:0000256" key="3">
    <source>
        <dbReference type="ARBA" id="ARBA00023315"/>
    </source>
</evidence>
<dbReference type="InterPro" id="IPR023213">
    <property type="entry name" value="CAT-like_dom_sf"/>
</dbReference>
<dbReference type="InterPro" id="IPR039551">
    <property type="entry name" value="Cho/carn_acyl_trans"/>
</dbReference>
<dbReference type="Pfam" id="PF00755">
    <property type="entry name" value="Carn_acyltransf"/>
    <property type="match status" value="1"/>
</dbReference>
<dbReference type="EMBL" id="JAVRBK010000009">
    <property type="protein sequence ID" value="KAK5639401.1"/>
    <property type="molecule type" value="Genomic_DNA"/>
</dbReference>
<feature type="domain" description="Choline/carnitine acyltransferase" evidence="6">
    <location>
        <begin position="45"/>
        <end position="629"/>
    </location>
</feature>
<evidence type="ECO:0000313" key="8">
    <source>
        <dbReference type="Proteomes" id="UP001329430"/>
    </source>
</evidence>
<dbReference type="SUPFAM" id="SSF52777">
    <property type="entry name" value="CoA-dependent acyltransferases"/>
    <property type="match status" value="2"/>
</dbReference>
<dbReference type="InterPro" id="IPR000542">
    <property type="entry name" value="Carn_acyl_trans"/>
</dbReference>